<dbReference type="SUPFAM" id="SSF53756">
    <property type="entry name" value="UDP-Glycosyltransferase/glycogen phosphorylase"/>
    <property type="match status" value="1"/>
</dbReference>
<evidence type="ECO:0000313" key="2">
    <source>
        <dbReference type="EMBL" id="GAE93173.1"/>
    </source>
</evidence>
<dbReference type="Gene3D" id="3.40.50.2000">
    <property type="entry name" value="Glycogen Phosphorylase B"/>
    <property type="match status" value="1"/>
</dbReference>
<dbReference type="PANTHER" id="PTHR45947:SF3">
    <property type="entry name" value="SULFOQUINOVOSYL TRANSFERASE SQD2"/>
    <property type="match status" value="1"/>
</dbReference>
<gene>
    <name evidence="2" type="ORF">JCM21714_2225</name>
</gene>
<dbReference type="InterPro" id="IPR001296">
    <property type="entry name" value="Glyco_trans_1"/>
</dbReference>
<name>W4VK20_9BACI</name>
<accession>W4VK20</accession>
<sequence>MALFSKKVLKHASCIIAPTKKVQSLLNSYGVNQNVHVVPTGIYLKPFLADFHPDQKQSLLKKLDIPEDHQILLFVGRLAKEKNIEEVLDYFSKLNTPKLTLLIVGDGPHRNDLQQYSSYLSIEKKVVFTGLIKPENIVSYYQIADLFVSASNSETQGLTYIEALACGLPAICKNDPCLENVISNGKNGWKYNDYTDFQKAVHSLLTNPLLYQKFSLNAKEGAIRDYSSKTFAIKMEGIYAHTIAEYYLKTEYVF</sequence>
<dbReference type="eggNOG" id="COG0438">
    <property type="taxonomic scope" value="Bacteria"/>
</dbReference>
<feature type="domain" description="Glycosyl transferase family 1" evidence="1">
    <location>
        <begin position="57"/>
        <end position="220"/>
    </location>
</feature>
<dbReference type="EMBL" id="BAVS01000010">
    <property type="protein sequence ID" value="GAE93173.1"/>
    <property type="molecule type" value="Genomic_DNA"/>
</dbReference>
<keyword evidence="2" id="KW-0808">Transferase</keyword>
<keyword evidence="3" id="KW-1185">Reference proteome</keyword>
<protein>
    <submittedName>
        <fullName evidence="2">Glycosyltransferase</fullName>
    </submittedName>
</protein>
<proteinExistence type="predicted"/>
<dbReference type="Proteomes" id="UP000019102">
    <property type="component" value="Unassembled WGS sequence"/>
</dbReference>
<dbReference type="PANTHER" id="PTHR45947">
    <property type="entry name" value="SULFOQUINOVOSYL TRANSFERASE SQD2"/>
    <property type="match status" value="1"/>
</dbReference>
<dbReference type="STRING" id="1298598.JCM21714_2225"/>
<evidence type="ECO:0000313" key="3">
    <source>
        <dbReference type="Proteomes" id="UP000019102"/>
    </source>
</evidence>
<dbReference type="AlphaFoldDB" id="W4VK20"/>
<dbReference type="Pfam" id="PF00534">
    <property type="entry name" value="Glycos_transf_1"/>
    <property type="match status" value="1"/>
</dbReference>
<dbReference type="GO" id="GO:0016758">
    <property type="term" value="F:hexosyltransferase activity"/>
    <property type="evidence" value="ECO:0007669"/>
    <property type="project" value="TreeGrafter"/>
</dbReference>
<comment type="caution">
    <text evidence="2">The sequence shown here is derived from an EMBL/GenBank/DDBJ whole genome shotgun (WGS) entry which is preliminary data.</text>
</comment>
<evidence type="ECO:0000259" key="1">
    <source>
        <dbReference type="Pfam" id="PF00534"/>
    </source>
</evidence>
<organism evidence="2 3">
    <name type="scientific">Gracilibacillus boraciitolerans JCM 21714</name>
    <dbReference type="NCBI Taxonomy" id="1298598"/>
    <lineage>
        <taxon>Bacteria</taxon>
        <taxon>Bacillati</taxon>
        <taxon>Bacillota</taxon>
        <taxon>Bacilli</taxon>
        <taxon>Bacillales</taxon>
        <taxon>Bacillaceae</taxon>
        <taxon>Gracilibacillus</taxon>
    </lineage>
</organism>
<reference evidence="2 3" key="1">
    <citation type="journal article" date="2014" name="Genome Announc.">
        <title>Draft Genome Sequence of the Boron-Tolerant and Moderately Halotolerant Bacterium Gracilibacillus boraciitolerans JCM 21714T.</title>
        <authorList>
            <person name="Ahmed I."/>
            <person name="Oshima K."/>
            <person name="Suda W."/>
            <person name="Kitamura K."/>
            <person name="Iida T."/>
            <person name="Ohmori Y."/>
            <person name="Fujiwara T."/>
            <person name="Hattori M."/>
            <person name="Ohkuma M."/>
        </authorList>
    </citation>
    <scope>NUCLEOTIDE SEQUENCE [LARGE SCALE GENOMIC DNA]</scope>
    <source>
        <strain evidence="2 3">JCM 21714</strain>
    </source>
</reference>
<dbReference type="InterPro" id="IPR050194">
    <property type="entry name" value="Glycosyltransferase_grp1"/>
</dbReference>